<name>A0A918K0A2_9GAMM</name>
<keyword evidence="4" id="KW-0812">Transmembrane</keyword>
<dbReference type="EC" id="2.7.7.65" evidence="2"/>
<feature type="transmembrane region" description="Helical" evidence="4">
    <location>
        <begin position="249"/>
        <end position="269"/>
    </location>
</feature>
<keyword evidence="4" id="KW-0472">Membrane</keyword>
<sequence>MGGYQPAMLMKKTGTNDDLRLLYTSNVIRRFQVHMRSVVQLMIHGLLLAALLAVTAEARSPAMPLDEGWQYRWGDSPIAANGVPEWTLDALESPNWSNIDFPSNPPDRASRQNAWFRTVLPEENWWDPVLYIYSVDLITEVYLDGERIYHYGTFDDQGHGRFVGWPWHMIPLPEGFGGKPIYFRVWSNYSDIGLWGEVTLTNRQDLILTQLSRSAESLVVSGFSLMIALLTLLFAGVDRRRSGFADISLFAFASGLMILSGSPASQLLWDQPLVWDYIGAGSYYCLPIAIALLLEQWLPMSRQSIVRCVWQLHLVYLVGALGFSALGLVNLSTTFPVFDVLLLGTLAVLFTVVARDIRRVTLEQRVLIAVFALYSILLIIDMAVAHSFLPWRLVPLSWGGLAFTIVATLVALQRYRQAQRDLIHLNESLERKVEERTRALEALSYEDTLTGLKNRRYFNEFYEREVAIAQRNNTPLSLIMADLDHFKAFNDRFGHEAGDKALQIVAEAIRRHFRETDIGCRYGGEEFVIILPGCRAEDTAKLTERLLADIRQTPVLHQGRNLGRLSLSAGIAAWPEHGGHPEELLTLADQALYRAKGLGRDRACLHAASTTIEREDG</sequence>
<accession>A0A918K0A2</accession>
<dbReference type="Gene3D" id="3.30.70.270">
    <property type="match status" value="1"/>
</dbReference>
<dbReference type="GO" id="GO:0043709">
    <property type="term" value="P:cell adhesion involved in single-species biofilm formation"/>
    <property type="evidence" value="ECO:0007669"/>
    <property type="project" value="TreeGrafter"/>
</dbReference>
<dbReference type="InterPro" id="IPR000160">
    <property type="entry name" value="GGDEF_dom"/>
</dbReference>
<dbReference type="FunFam" id="3.30.70.270:FF:000001">
    <property type="entry name" value="Diguanylate cyclase domain protein"/>
    <property type="match status" value="1"/>
</dbReference>
<evidence type="ECO:0000256" key="4">
    <source>
        <dbReference type="SAM" id="Phobius"/>
    </source>
</evidence>
<dbReference type="PANTHER" id="PTHR45138:SF24">
    <property type="entry name" value="DIGUANYLATE CYCLASE DGCC-RELATED"/>
    <property type="match status" value="1"/>
</dbReference>
<feature type="transmembrane region" description="Helical" evidence="4">
    <location>
        <begin position="395"/>
        <end position="412"/>
    </location>
</feature>
<feature type="domain" description="GGDEF" evidence="5">
    <location>
        <begin position="474"/>
        <end position="608"/>
    </location>
</feature>
<dbReference type="InterPro" id="IPR050469">
    <property type="entry name" value="Diguanylate_Cyclase"/>
</dbReference>
<dbReference type="CDD" id="cd01949">
    <property type="entry name" value="GGDEF"/>
    <property type="match status" value="1"/>
</dbReference>
<organism evidence="6 7">
    <name type="scientific">Saccharospirillum salsuginis</name>
    <dbReference type="NCBI Taxonomy" id="418750"/>
    <lineage>
        <taxon>Bacteria</taxon>
        <taxon>Pseudomonadati</taxon>
        <taxon>Pseudomonadota</taxon>
        <taxon>Gammaproteobacteria</taxon>
        <taxon>Oceanospirillales</taxon>
        <taxon>Saccharospirillaceae</taxon>
        <taxon>Saccharospirillum</taxon>
    </lineage>
</organism>
<dbReference type="PROSITE" id="PS50887">
    <property type="entry name" value="GGDEF"/>
    <property type="match status" value="1"/>
</dbReference>
<dbReference type="PANTHER" id="PTHR45138">
    <property type="entry name" value="REGULATORY COMPONENTS OF SENSORY TRANSDUCTION SYSTEM"/>
    <property type="match status" value="1"/>
</dbReference>
<proteinExistence type="predicted"/>
<keyword evidence="3" id="KW-0175">Coiled coil</keyword>
<comment type="caution">
    <text evidence="6">The sequence shown here is derived from an EMBL/GenBank/DDBJ whole genome shotgun (WGS) entry which is preliminary data.</text>
</comment>
<feature type="transmembrane region" description="Helical" evidence="4">
    <location>
        <begin position="218"/>
        <end position="237"/>
    </location>
</feature>
<keyword evidence="4" id="KW-1133">Transmembrane helix</keyword>
<dbReference type="InterPro" id="IPR029787">
    <property type="entry name" value="Nucleotide_cyclase"/>
</dbReference>
<dbReference type="EMBL" id="BMXR01000001">
    <property type="protein sequence ID" value="GGX39486.1"/>
    <property type="molecule type" value="Genomic_DNA"/>
</dbReference>
<protein>
    <recommendedName>
        <fullName evidence="2">diguanylate cyclase</fullName>
        <ecNumber evidence="2">2.7.7.65</ecNumber>
    </recommendedName>
</protein>
<evidence type="ECO:0000259" key="5">
    <source>
        <dbReference type="PROSITE" id="PS50887"/>
    </source>
</evidence>
<evidence type="ECO:0000313" key="6">
    <source>
        <dbReference type="EMBL" id="GGX39486.1"/>
    </source>
</evidence>
<keyword evidence="7" id="KW-1185">Reference proteome</keyword>
<reference evidence="6" key="1">
    <citation type="journal article" date="2014" name="Int. J. Syst. Evol. Microbiol.">
        <title>Complete genome sequence of Corynebacterium casei LMG S-19264T (=DSM 44701T), isolated from a smear-ripened cheese.</title>
        <authorList>
            <consortium name="US DOE Joint Genome Institute (JGI-PGF)"/>
            <person name="Walter F."/>
            <person name="Albersmeier A."/>
            <person name="Kalinowski J."/>
            <person name="Ruckert C."/>
        </authorList>
    </citation>
    <scope>NUCLEOTIDE SEQUENCE</scope>
    <source>
        <strain evidence="6">KCTC 22169</strain>
    </source>
</reference>
<feature type="transmembrane region" description="Helical" evidence="4">
    <location>
        <begin position="281"/>
        <end position="298"/>
    </location>
</feature>
<dbReference type="SUPFAM" id="SSF55073">
    <property type="entry name" value="Nucleotide cyclase"/>
    <property type="match status" value="1"/>
</dbReference>
<evidence type="ECO:0000256" key="1">
    <source>
        <dbReference type="ARBA" id="ARBA00001946"/>
    </source>
</evidence>
<feature type="transmembrane region" description="Helical" evidence="4">
    <location>
        <begin position="366"/>
        <end position="389"/>
    </location>
</feature>
<feature type="transmembrane region" description="Helical" evidence="4">
    <location>
        <begin position="335"/>
        <end position="354"/>
    </location>
</feature>
<feature type="transmembrane region" description="Helical" evidence="4">
    <location>
        <begin position="310"/>
        <end position="329"/>
    </location>
</feature>
<dbReference type="GO" id="GO:0005886">
    <property type="term" value="C:plasma membrane"/>
    <property type="evidence" value="ECO:0007669"/>
    <property type="project" value="TreeGrafter"/>
</dbReference>
<dbReference type="Gene3D" id="2.60.120.260">
    <property type="entry name" value="Galactose-binding domain-like"/>
    <property type="match status" value="1"/>
</dbReference>
<dbReference type="SUPFAM" id="SSF49785">
    <property type="entry name" value="Galactose-binding domain-like"/>
    <property type="match status" value="1"/>
</dbReference>
<reference evidence="6" key="2">
    <citation type="submission" date="2020-09" db="EMBL/GenBank/DDBJ databases">
        <authorList>
            <person name="Sun Q."/>
            <person name="Kim S."/>
        </authorList>
    </citation>
    <scope>NUCLEOTIDE SEQUENCE</scope>
    <source>
        <strain evidence="6">KCTC 22169</strain>
    </source>
</reference>
<feature type="coiled-coil region" evidence="3">
    <location>
        <begin position="412"/>
        <end position="446"/>
    </location>
</feature>
<dbReference type="GO" id="GO:0052621">
    <property type="term" value="F:diguanylate cyclase activity"/>
    <property type="evidence" value="ECO:0007669"/>
    <property type="project" value="UniProtKB-EC"/>
</dbReference>
<dbReference type="AlphaFoldDB" id="A0A918K0A2"/>
<dbReference type="GO" id="GO:1902201">
    <property type="term" value="P:negative regulation of bacterial-type flagellum-dependent cell motility"/>
    <property type="evidence" value="ECO:0007669"/>
    <property type="project" value="TreeGrafter"/>
</dbReference>
<dbReference type="InterPro" id="IPR008979">
    <property type="entry name" value="Galactose-bd-like_sf"/>
</dbReference>
<dbReference type="Pfam" id="PF00990">
    <property type="entry name" value="GGDEF"/>
    <property type="match status" value="1"/>
</dbReference>
<evidence type="ECO:0000256" key="2">
    <source>
        <dbReference type="ARBA" id="ARBA00012528"/>
    </source>
</evidence>
<gene>
    <name evidence="6" type="ORF">GCM10007392_02350</name>
</gene>
<dbReference type="InterPro" id="IPR043128">
    <property type="entry name" value="Rev_trsase/Diguanyl_cyclase"/>
</dbReference>
<dbReference type="Proteomes" id="UP000626148">
    <property type="component" value="Unassembled WGS sequence"/>
</dbReference>
<evidence type="ECO:0000313" key="7">
    <source>
        <dbReference type="Proteomes" id="UP000626148"/>
    </source>
</evidence>
<dbReference type="SMART" id="SM00267">
    <property type="entry name" value="GGDEF"/>
    <property type="match status" value="1"/>
</dbReference>
<evidence type="ECO:0000256" key="3">
    <source>
        <dbReference type="SAM" id="Coils"/>
    </source>
</evidence>
<comment type="cofactor">
    <cofactor evidence="1">
        <name>Mg(2+)</name>
        <dbReference type="ChEBI" id="CHEBI:18420"/>
    </cofactor>
</comment>
<dbReference type="NCBIfam" id="TIGR00254">
    <property type="entry name" value="GGDEF"/>
    <property type="match status" value="1"/>
</dbReference>